<dbReference type="Gene3D" id="2.170.270.10">
    <property type="entry name" value="SET domain"/>
    <property type="match status" value="2"/>
</dbReference>
<dbReference type="InterPro" id="IPR046341">
    <property type="entry name" value="SET_dom_sf"/>
</dbReference>
<evidence type="ECO:0000259" key="4">
    <source>
        <dbReference type="Pfam" id="PF21549"/>
    </source>
</evidence>
<organism evidence="5 6">
    <name type="scientific">Desmophyllum pertusum</name>
    <dbReference type="NCBI Taxonomy" id="174260"/>
    <lineage>
        <taxon>Eukaryota</taxon>
        <taxon>Metazoa</taxon>
        <taxon>Cnidaria</taxon>
        <taxon>Anthozoa</taxon>
        <taxon>Hexacorallia</taxon>
        <taxon>Scleractinia</taxon>
        <taxon>Caryophylliina</taxon>
        <taxon>Caryophylliidae</taxon>
        <taxon>Desmophyllum</taxon>
    </lineage>
</organism>
<dbReference type="Proteomes" id="UP001163046">
    <property type="component" value="Unassembled WGS sequence"/>
</dbReference>
<reference evidence="5" key="1">
    <citation type="submission" date="2023-01" db="EMBL/GenBank/DDBJ databases">
        <title>Genome assembly of the deep-sea coral Lophelia pertusa.</title>
        <authorList>
            <person name="Herrera S."/>
            <person name="Cordes E."/>
        </authorList>
    </citation>
    <scope>NUCLEOTIDE SEQUENCE</scope>
    <source>
        <strain evidence="5">USNM1676648</strain>
        <tissue evidence="5">Polyp</tissue>
    </source>
</reference>
<comment type="caution">
    <text evidence="5">The sequence shown here is derived from an EMBL/GenBank/DDBJ whole genome shotgun (WGS) entry which is preliminary data.</text>
</comment>
<keyword evidence="2" id="KW-0539">Nucleus</keyword>
<dbReference type="GO" id="GO:0006355">
    <property type="term" value="P:regulation of DNA-templated transcription"/>
    <property type="evidence" value="ECO:0007669"/>
    <property type="project" value="TreeGrafter"/>
</dbReference>
<dbReference type="PANTHER" id="PTHR16516">
    <property type="entry name" value="AGAP007109-PA"/>
    <property type="match status" value="1"/>
</dbReference>
<gene>
    <name evidence="5" type="primary">PRDM9_3</name>
    <name evidence="5" type="ORF">OS493_004407</name>
</gene>
<dbReference type="GO" id="GO:0140999">
    <property type="term" value="F:histone H3K4 trimethyltransferase activity"/>
    <property type="evidence" value="ECO:0007669"/>
    <property type="project" value="UniProtKB-EC"/>
</dbReference>
<keyword evidence="5" id="KW-0808">Transferase</keyword>
<keyword evidence="5" id="KW-0489">Methyltransferase</keyword>
<dbReference type="OrthoDB" id="40579at2759"/>
<evidence type="ECO:0000313" key="6">
    <source>
        <dbReference type="Proteomes" id="UP001163046"/>
    </source>
</evidence>
<sequence length="239" mass="27169">MDFISEENNSYPGKLGKRTKSAKKKSPEERIHYATRGKKHSYCEAEVPDDDHYIFCEECQDLHYGDCPVHGPLQIIEDRTEERISNLSSAVASLPTGLKISNSSIPEQDEQNLVAYQFRGEIYYRTYKAVNPGEEVLVWYGESYAKDLGISLSDNQENRRKGNAYTCEDCTRMYTSINVLQRHKCSSRTKIGNVENARKTSRQSVILISISARLIKMKNDIGVHNVARRLTSPLILPST</sequence>
<evidence type="ECO:0000256" key="3">
    <source>
        <dbReference type="SAM" id="MobiDB-lite"/>
    </source>
</evidence>
<accession>A0A9W9ZT50</accession>
<feature type="compositionally biased region" description="Polar residues" evidence="3">
    <location>
        <begin position="1"/>
        <end position="11"/>
    </location>
</feature>
<dbReference type="Pfam" id="PF21549">
    <property type="entry name" value="PRDM2_PR"/>
    <property type="match status" value="1"/>
</dbReference>
<proteinExistence type="predicted"/>
<dbReference type="PANTHER" id="PTHR16516:SF4">
    <property type="entry name" value="C2H2-TYPE DOMAIN-CONTAINING PROTEIN"/>
    <property type="match status" value="1"/>
</dbReference>
<evidence type="ECO:0000256" key="1">
    <source>
        <dbReference type="ARBA" id="ARBA00004123"/>
    </source>
</evidence>
<dbReference type="GO" id="GO:0032259">
    <property type="term" value="P:methylation"/>
    <property type="evidence" value="ECO:0007669"/>
    <property type="project" value="UniProtKB-KW"/>
</dbReference>
<dbReference type="AlphaFoldDB" id="A0A9W9ZT50"/>
<feature type="domain" description="SET" evidence="4">
    <location>
        <begin position="107"/>
        <end position="150"/>
    </location>
</feature>
<feature type="compositionally biased region" description="Basic residues" evidence="3">
    <location>
        <begin position="15"/>
        <end position="24"/>
    </location>
</feature>
<keyword evidence="6" id="KW-1185">Reference proteome</keyword>
<dbReference type="EMBL" id="MU825874">
    <property type="protein sequence ID" value="KAJ7387412.1"/>
    <property type="molecule type" value="Genomic_DNA"/>
</dbReference>
<protein>
    <submittedName>
        <fullName evidence="5">Histone-lysine N-methyltransferase prdm9</fullName>
        <ecNumber evidence="5">2.1.1.354</ecNumber>
    </submittedName>
</protein>
<dbReference type="InterPro" id="IPR001214">
    <property type="entry name" value="SET_dom"/>
</dbReference>
<feature type="region of interest" description="Disordered" evidence="3">
    <location>
        <begin position="1"/>
        <end position="29"/>
    </location>
</feature>
<name>A0A9W9ZT50_9CNID</name>
<dbReference type="EC" id="2.1.1.354" evidence="5"/>
<evidence type="ECO:0000313" key="5">
    <source>
        <dbReference type="EMBL" id="KAJ7387412.1"/>
    </source>
</evidence>
<comment type="subcellular location">
    <subcellularLocation>
        <location evidence="1">Nucleus</location>
    </subcellularLocation>
</comment>
<dbReference type="InterPro" id="IPR052296">
    <property type="entry name" value="TR-Histone_Methyltrans"/>
</dbReference>
<dbReference type="GO" id="GO:0005634">
    <property type="term" value="C:nucleus"/>
    <property type="evidence" value="ECO:0007669"/>
    <property type="project" value="UniProtKB-SubCell"/>
</dbReference>
<evidence type="ECO:0000256" key="2">
    <source>
        <dbReference type="ARBA" id="ARBA00023242"/>
    </source>
</evidence>